<keyword evidence="9 13" id="KW-0798">TonB box</keyword>
<dbReference type="InterPro" id="IPR000531">
    <property type="entry name" value="Beta-barrel_TonB"/>
</dbReference>
<keyword evidence="18" id="KW-0675">Receptor</keyword>
<evidence type="ECO:0000313" key="19">
    <source>
        <dbReference type="Proteomes" id="UP001361239"/>
    </source>
</evidence>
<evidence type="ECO:0000256" key="6">
    <source>
        <dbReference type="ARBA" id="ARBA00022729"/>
    </source>
</evidence>
<evidence type="ECO:0000256" key="8">
    <source>
        <dbReference type="ARBA" id="ARBA00023065"/>
    </source>
</evidence>
<dbReference type="InterPro" id="IPR037066">
    <property type="entry name" value="Plug_dom_sf"/>
</dbReference>
<gene>
    <name evidence="18" type="ORF">WG901_16470</name>
</gene>
<evidence type="ECO:0000256" key="11">
    <source>
        <dbReference type="ARBA" id="ARBA00023237"/>
    </source>
</evidence>
<feature type="signal peptide" evidence="15">
    <location>
        <begin position="1"/>
        <end position="21"/>
    </location>
</feature>
<name>A0ABU8RZ03_9SPHN</name>
<evidence type="ECO:0000256" key="4">
    <source>
        <dbReference type="ARBA" id="ARBA00022496"/>
    </source>
</evidence>
<comment type="caution">
    <text evidence="18">The sequence shown here is derived from an EMBL/GenBank/DDBJ whole genome shotgun (WGS) entry which is preliminary data.</text>
</comment>
<keyword evidence="5 12" id="KW-0812">Transmembrane</keyword>
<proteinExistence type="inferred from homology"/>
<evidence type="ECO:0000256" key="2">
    <source>
        <dbReference type="ARBA" id="ARBA00022448"/>
    </source>
</evidence>
<evidence type="ECO:0000256" key="7">
    <source>
        <dbReference type="ARBA" id="ARBA00023004"/>
    </source>
</evidence>
<dbReference type="PANTHER" id="PTHR32552:SF89">
    <property type="entry name" value="CATECHOLATE SIDEROPHORE RECEPTOR FIU"/>
    <property type="match status" value="1"/>
</dbReference>
<evidence type="ECO:0000256" key="10">
    <source>
        <dbReference type="ARBA" id="ARBA00023136"/>
    </source>
</evidence>
<evidence type="ECO:0000259" key="17">
    <source>
        <dbReference type="Pfam" id="PF07715"/>
    </source>
</evidence>
<evidence type="ECO:0000256" key="3">
    <source>
        <dbReference type="ARBA" id="ARBA00022452"/>
    </source>
</evidence>
<evidence type="ECO:0000256" key="14">
    <source>
        <dbReference type="SAM" id="MobiDB-lite"/>
    </source>
</evidence>
<keyword evidence="4" id="KW-0410">Iron transport</keyword>
<keyword evidence="19" id="KW-1185">Reference proteome</keyword>
<comment type="subcellular location">
    <subcellularLocation>
        <location evidence="1 12">Cell outer membrane</location>
        <topology evidence="1 12">Multi-pass membrane protein</topology>
    </subcellularLocation>
</comment>
<dbReference type="Gene3D" id="2.40.170.20">
    <property type="entry name" value="TonB-dependent receptor, beta-barrel domain"/>
    <property type="match status" value="1"/>
</dbReference>
<dbReference type="Pfam" id="PF00593">
    <property type="entry name" value="TonB_dep_Rec_b-barrel"/>
    <property type="match status" value="1"/>
</dbReference>
<dbReference type="PANTHER" id="PTHR32552">
    <property type="entry name" value="FERRICHROME IRON RECEPTOR-RELATED"/>
    <property type="match status" value="1"/>
</dbReference>
<dbReference type="SUPFAM" id="SSF56935">
    <property type="entry name" value="Porins"/>
    <property type="match status" value="1"/>
</dbReference>
<evidence type="ECO:0000259" key="16">
    <source>
        <dbReference type="Pfam" id="PF00593"/>
    </source>
</evidence>
<keyword evidence="2 12" id="KW-0813">Transport</keyword>
<dbReference type="InterPro" id="IPR039426">
    <property type="entry name" value="TonB-dep_rcpt-like"/>
</dbReference>
<evidence type="ECO:0000313" key="18">
    <source>
        <dbReference type="EMBL" id="MEJ5978248.1"/>
    </source>
</evidence>
<evidence type="ECO:0000256" key="9">
    <source>
        <dbReference type="ARBA" id="ARBA00023077"/>
    </source>
</evidence>
<reference evidence="18 19" key="1">
    <citation type="submission" date="2024-03" db="EMBL/GenBank/DDBJ databases">
        <authorList>
            <person name="Jo J.-H."/>
        </authorList>
    </citation>
    <scope>NUCLEOTIDE SEQUENCE [LARGE SCALE GENOMIC DNA]</scope>
    <source>
        <strain evidence="18 19">PS1R-30</strain>
    </source>
</reference>
<evidence type="ECO:0000256" key="5">
    <source>
        <dbReference type="ARBA" id="ARBA00022692"/>
    </source>
</evidence>
<organism evidence="18 19">
    <name type="scientific">Novosphingobium anseongense</name>
    <dbReference type="NCBI Taxonomy" id="3133436"/>
    <lineage>
        <taxon>Bacteria</taxon>
        <taxon>Pseudomonadati</taxon>
        <taxon>Pseudomonadota</taxon>
        <taxon>Alphaproteobacteria</taxon>
        <taxon>Sphingomonadales</taxon>
        <taxon>Sphingomonadaceae</taxon>
        <taxon>Novosphingobium</taxon>
    </lineage>
</organism>
<dbReference type="RefSeq" id="WP_339588183.1">
    <property type="nucleotide sequence ID" value="NZ_JBBHJZ010000003.1"/>
</dbReference>
<keyword evidence="10 12" id="KW-0472">Membrane</keyword>
<dbReference type="Pfam" id="PF07715">
    <property type="entry name" value="Plug"/>
    <property type="match status" value="1"/>
</dbReference>
<evidence type="ECO:0000256" key="15">
    <source>
        <dbReference type="SAM" id="SignalP"/>
    </source>
</evidence>
<keyword evidence="3 12" id="KW-1134">Transmembrane beta strand</keyword>
<dbReference type="InterPro" id="IPR012910">
    <property type="entry name" value="Plug_dom"/>
</dbReference>
<feature type="domain" description="TonB-dependent receptor-like beta-barrel" evidence="16">
    <location>
        <begin position="414"/>
        <end position="788"/>
    </location>
</feature>
<comment type="similarity">
    <text evidence="12 13">Belongs to the TonB-dependent receptor family.</text>
</comment>
<keyword evidence="6 15" id="KW-0732">Signal</keyword>
<feature type="chain" id="PRO_5046985225" evidence="15">
    <location>
        <begin position="22"/>
        <end position="826"/>
    </location>
</feature>
<dbReference type="Proteomes" id="UP001361239">
    <property type="component" value="Unassembled WGS sequence"/>
</dbReference>
<keyword evidence="11 12" id="KW-0998">Cell outer membrane</keyword>
<sequence>MKKAVYLLAGASLLHALPALAQSTPTQTAPVVTAKPQAENAHQEVFSTGVAKGRDRLDSATSTSALRGSEAEKLGPRPLADILRTMPGLRVESGIGEGNANYTVRGLPLAAGGSKYMQIQEDGLPVIEFGDFFNFGADVFSRADFNLAQIESIRGGSASTFASDSPGGLINLISKTGETQGGSIQFTKGLDYGENRFDADYGGKLSESLRFHVGGFYRWGEGPRTIGFTGYKGGQIRANITKQFSNGYIRLHGKYLDDRSPTFAPYFFKLTGTDSDPTIANLPGFDIRKDSVLSPYIGPVVTLDGENKLQKFPLKYGMHPVSKSVGIEAQFEVAGFTLTDRARYSANKGDFLRVFPNTADTVTAFAASQAGAGAIARYASGPNAGQLVPTNANGNGLLALFYMAETRARSLDNFTNDFRATRVWRVGEGNLTVTAGLYKAIQTLKSEWLHSAFDADVAGDAQTAMVNVTSVAGVPQTVDGYYAYGRGRTSKFRRIFDVKYNITAPYASVNYHVGKVAIGGSLRYDSGRVRGQLFGADLEGGRVGLVTQDMNGDGVITAPERSVAFLPLTQPAPVNYNYGYLSYSAGVNYRIAEQLSAFARYSRGGRANADKILFTPIVSTVDGSVADSKDKYDEVRQLEGGFKFRTSNATLNGTAFLAHADDHNVLNGSANRTFRSYRAYGLELEGGYRTGPFSVTAGATYTKAKITEDKLDPTLTGKEPRHQPAWTLQATPQYETELFTVGANVVTITSSYAQDSNLLKMPGFTVVNAFVQIRPVERVQLMVNAYNLFDKIGFFEISQSTVPANGIGTGRAINGRTISAALRYDF</sequence>
<evidence type="ECO:0000256" key="1">
    <source>
        <dbReference type="ARBA" id="ARBA00004571"/>
    </source>
</evidence>
<feature type="domain" description="TonB-dependent receptor plug" evidence="17">
    <location>
        <begin position="57"/>
        <end position="168"/>
    </location>
</feature>
<evidence type="ECO:0000256" key="13">
    <source>
        <dbReference type="RuleBase" id="RU003357"/>
    </source>
</evidence>
<dbReference type="Gene3D" id="2.170.130.10">
    <property type="entry name" value="TonB-dependent receptor, plug domain"/>
    <property type="match status" value="1"/>
</dbReference>
<evidence type="ECO:0000256" key="12">
    <source>
        <dbReference type="PROSITE-ProRule" id="PRU01360"/>
    </source>
</evidence>
<keyword evidence="7" id="KW-0408">Iron</keyword>
<protein>
    <submittedName>
        <fullName evidence="18">TonB-dependent receptor</fullName>
    </submittedName>
</protein>
<dbReference type="EMBL" id="JBBHJZ010000003">
    <property type="protein sequence ID" value="MEJ5978248.1"/>
    <property type="molecule type" value="Genomic_DNA"/>
</dbReference>
<dbReference type="InterPro" id="IPR036942">
    <property type="entry name" value="Beta-barrel_TonB_sf"/>
</dbReference>
<keyword evidence="8" id="KW-0406">Ion transport</keyword>
<feature type="region of interest" description="Disordered" evidence="14">
    <location>
        <begin position="52"/>
        <end position="72"/>
    </location>
</feature>
<accession>A0ABU8RZ03</accession>
<dbReference type="PROSITE" id="PS52016">
    <property type="entry name" value="TONB_DEPENDENT_REC_3"/>
    <property type="match status" value="1"/>
</dbReference>